<evidence type="ECO:0000313" key="4">
    <source>
        <dbReference type="Proteomes" id="UP000266743"/>
    </source>
</evidence>
<proteinExistence type="predicted"/>
<dbReference type="PANTHER" id="PTHR12992">
    <property type="entry name" value="NUDIX HYDROLASE"/>
    <property type="match status" value="1"/>
</dbReference>
<evidence type="ECO:0000256" key="1">
    <source>
        <dbReference type="SAM" id="Phobius"/>
    </source>
</evidence>
<accession>A0A3L6L660</accession>
<dbReference type="Gene3D" id="3.90.79.10">
    <property type="entry name" value="Nucleoside Triphosphate Pyrophosphohydrolase"/>
    <property type="match status" value="1"/>
</dbReference>
<feature type="transmembrane region" description="Helical" evidence="1">
    <location>
        <begin position="336"/>
        <end position="357"/>
    </location>
</feature>
<protein>
    <submittedName>
        <fullName evidence="3">NUDIX family hydrolase</fullName>
    </submittedName>
</protein>
<comment type="caution">
    <text evidence="3">The sequence shown here is derived from an EMBL/GenBank/DDBJ whole genome shotgun (WGS) entry which is preliminary data.</text>
</comment>
<feature type="domain" description="Nudix hydrolase" evidence="2">
    <location>
        <begin position="65"/>
        <end position="209"/>
    </location>
</feature>
<sequence length="392" mass="44059">MSLPAVDLKFLSNVSRRLQERALHVYMPGDSRSSVAIIFRFGDDRQQHAVRRLLAGAKEVQQVFQRHLSAGIGMDLPSTLQVLLVRRLDLVKDRWSGSVTYPGGRRDRGDADDYSALCARVNEMLGIPLTSSEFLLLGRLRDYPIRSRRLQLGGMVQSRFVFLHIGELAPTLRFASHMVEAARWIPFSALEANQRCARSTVSHPLRSFVHPSDAETRLLLTELFPHACLSFPAVQVPDQQWKVWGLALRSASELMALDDRSTADWPLVSSNNALLQHFVIDPLHGYYELLYTYHRVRGQWGRKGNELRNLSRCDVIPPTCHPILWAVSDEANPRHVFFLLLCAAFVTMMAYAIATVVHGACTVVRLAFGCNEGDGFERTLGYCTASNNDGEV</sequence>
<dbReference type="AlphaFoldDB" id="A0A3L6L660"/>
<keyword evidence="1" id="KW-1133">Transmembrane helix</keyword>
<organism evidence="3 4">
    <name type="scientific">Trypanosoma brucei equiperdum</name>
    <dbReference type="NCBI Taxonomy" id="630700"/>
    <lineage>
        <taxon>Eukaryota</taxon>
        <taxon>Discoba</taxon>
        <taxon>Euglenozoa</taxon>
        <taxon>Kinetoplastea</taxon>
        <taxon>Metakinetoplastina</taxon>
        <taxon>Trypanosomatida</taxon>
        <taxon>Trypanosomatidae</taxon>
        <taxon>Trypanosoma</taxon>
    </lineage>
</organism>
<reference evidence="3 4" key="1">
    <citation type="submission" date="2018-09" db="EMBL/GenBank/DDBJ databases">
        <title>whole genome sequence of T. equiperdum IVM-t1 strain.</title>
        <authorList>
            <person name="Suganuma K."/>
        </authorList>
    </citation>
    <scope>NUCLEOTIDE SEQUENCE [LARGE SCALE GENOMIC DNA]</scope>
    <source>
        <strain evidence="3 4">IVM-t1</strain>
    </source>
</reference>
<name>A0A3L6L660_9TRYP</name>
<keyword evidence="1" id="KW-0472">Membrane</keyword>
<dbReference type="EMBL" id="QSBY01000008">
    <property type="protein sequence ID" value="RHW71041.1"/>
    <property type="molecule type" value="Genomic_DNA"/>
</dbReference>
<dbReference type="InterPro" id="IPR015797">
    <property type="entry name" value="NUDIX_hydrolase-like_dom_sf"/>
</dbReference>
<evidence type="ECO:0000313" key="3">
    <source>
        <dbReference type="EMBL" id="RHW71041.1"/>
    </source>
</evidence>
<keyword evidence="1" id="KW-0812">Transmembrane</keyword>
<gene>
    <name evidence="3" type="ORF">DPX39_080015500</name>
</gene>
<dbReference type="Proteomes" id="UP000266743">
    <property type="component" value="Chromosome 8"/>
</dbReference>
<dbReference type="PROSITE" id="PS51462">
    <property type="entry name" value="NUDIX"/>
    <property type="match status" value="1"/>
</dbReference>
<dbReference type="CDD" id="cd03426">
    <property type="entry name" value="NUDIX_CoAse_Nudt7"/>
    <property type="match status" value="1"/>
</dbReference>
<dbReference type="GO" id="GO:0010945">
    <property type="term" value="F:coenzyme A diphosphatase activity"/>
    <property type="evidence" value="ECO:0007669"/>
    <property type="project" value="InterPro"/>
</dbReference>
<dbReference type="SUPFAM" id="SSF55811">
    <property type="entry name" value="Nudix"/>
    <property type="match status" value="1"/>
</dbReference>
<dbReference type="InterPro" id="IPR000086">
    <property type="entry name" value="NUDIX_hydrolase_dom"/>
</dbReference>
<dbReference type="PANTHER" id="PTHR12992:SF44">
    <property type="entry name" value="NUDIX HYDROLASE DOMAIN-CONTAINING PROTEIN"/>
    <property type="match status" value="1"/>
</dbReference>
<dbReference type="InterPro" id="IPR045121">
    <property type="entry name" value="CoAse"/>
</dbReference>
<evidence type="ECO:0000259" key="2">
    <source>
        <dbReference type="PROSITE" id="PS51462"/>
    </source>
</evidence>
<keyword evidence="3" id="KW-0378">Hydrolase</keyword>